<evidence type="ECO:0000313" key="1">
    <source>
        <dbReference type="EMBL" id="KAB5516883.1"/>
    </source>
</evidence>
<reference evidence="2" key="1">
    <citation type="journal article" date="2019" name="Gigascience">
        <title>De novo genome assembly of the endangered Acer yangbiense, a plant species with extremely small populations endemic to Yunnan Province, China.</title>
        <authorList>
            <person name="Yang J."/>
            <person name="Wariss H.M."/>
            <person name="Tao L."/>
            <person name="Zhang R."/>
            <person name="Yun Q."/>
            <person name="Hollingsworth P."/>
            <person name="Dao Z."/>
            <person name="Luo G."/>
            <person name="Guo H."/>
            <person name="Ma Y."/>
            <person name="Sun W."/>
        </authorList>
    </citation>
    <scope>NUCLEOTIDE SEQUENCE [LARGE SCALE GENOMIC DNA]</scope>
    <source>
        <strain evidence="2">cv. br00</strain>
    </source>
</reference>
<accession>A0A5N5JHC2</accession>
<comment type="caution">
    <text evidence="1">The sequence shown here is derived from an EMBL/GenBank/DDBJ whole genome shotgun (WGS) entry which is preliminary data.</text>
</comment>
<dbReference type="AlphaFoldDB" id="A0A5N5JHC2"/>
<evidence type="ECO:0000313" key="2">
    <source>
        <dbReference type="Proteomes" id="UP000326939"/>
    </source>
</evidence>
<gene>
    <name evidence="1" type="ORF">DKX38_027531</name>
</gene>
<protein>
    <submittedName>
        <fullName evidence="1">Uncharacterized protein</fullName>
    </submittedName>
</protein>
<organism evidence="1 2">
    <name type="scientific">Salix brachista</name>
    <dbReference type="NCBI Taxonomy" id="2182728"/>
    <lineage>
        <taxon>Eukaryota</taxon>
        <taxon>Viridiplantae</taxon>
        <taxon>Streptophyta</taxon>
        <taxon>Embryophyta</taxon>
        <taxon>Tracheophyta</taxon>
        <taxon>Spermatophyta</taxon>
        <taxon>Magnoliopsida</taxon>
        <taxon>eudicotyledons</taxon>
        <taxon>Gunneridae</taxon>
        <taxon>Pentapetalae</taxon>
        <taxon>rosids</taxon>
        <taxon>fabids</taxon>
        <taxon>Malpighiales</taxon>
        <taxon>Salicaceae</taxon>
        <taxon>Saliceae</taxon>
        <taxon>Salix</taxon>
    </lineage>
</organism>
<keyword evidence="2" id="KW-1185">Reference proteome</keyword>
<name>A0A5N5JHC2_9ROSI</name>
<proteinExistence type="predicted"/>
<sequence>MVSRIGEGYKERLCLRIEAFLNGMRADHGINLAGPLGSYVGFILYTLPIGVKDSSEAAVAKALELSSQE</sequence>
<dbReference type="Proteomes" id="UP000326939">
    <property type="component" value="Chromosome 17"/>
</dbReference>
<dbReference type="EMBL" id="VDCV01000017">
    <property type="protein sequence ID" value="KAB5516883.1"/>
    <property type="molecule type" value="Genomic_DNA"/>
</dbReference>